<protein>
    <submittedName>
        <fullName evidence="1">Uncharacterized protein</fullName>
    </submittedName>
</protein>
<keyword evidence="2" id="KW-1185">Reference proteome</keyword>
<gene>
    <name evidence="1" type="ORF">ACJMK2_009179</name>
</gene>
<reference evidence="1 2" key="1">
    <citation type="submission" date="2024-11" db="EMBL/GenBank/DDBJ databases">
        <title>Chromosome-level genome assembly of the freshwater bivalve Anodonta woodiana.</title>
        <authorList>
            <person name="Chen X."/>
        </authorList>
    </citation>
    <scope>NUCLEOTIDE SEQUENCE [LARGE SCALE GENOMIC DNA]</scope>
    <source>
        <strain evidence="1">MN2024</strain>
        <tissue evidence="1">Gills</tissue>
    </source>
</reference>
<organism evidence="1 2">
    <name type="scientific">Sinanodonta woodiana</name>
    <name type="common">Chinese pond mussel</name>
    <name type="synonym">Anodonta woodiana</name>
    <dbReference type="NCBI Taxonomy" id="1069815"/>
    <lineage>
        <taxon>Eukaryota</taxon>
        <taxon>Metazoa</taxon>
        <taxon>Spiralia</taxon>
        <taxon>Lophotrochozoa</taxon>
        <taxon>Mollusca</taxon>
        <taxon>Bivalvia</taxon>
        <taxon>Autobranchia</taxon>
        <taxon>Heteroconchia</taxon>
        <taxon>Palaeoheterodonta</taxon>
        <taxon>Unionida</taxon>
        <taxon>Unionoidea</taxon>
        <taxon>Unionidae</taxon>
        <taxon>Unioninae</taxon>
        <taxon>Sinanodonta</taxon>
    </lineage>
</organism>
<dbReference type="AlphaFoldDB" id="A0ABD3VBQ0"/>
<evidence type="ECO:0000313" key="1">
    <source>
        <dbReference type="EMBL" id="KAL3858930.1"/>
    </source>
</evidence>
<evidence type="ECO:0000313" key="2">
    <source>
        <dbReference type="Proteomes" id="UP001634394"/>
    </source>
</evidence>
<dbReference type="EMBL" id="JBJQND010000012">
    <property type="protein sequence ID" value="KAL3858930.1"/>
    <property type="molecule type" value="Genomic_DNA"/>
</dbReference>
<dbReference type="Proteomes" id="UP001634394">
    <property type="component" value="Unassembled WGS sequence"/>
</dbReference>
<accession>A0ABD3VBQ0</accession>
<comment type="caution">
    <text evidence="1">The sequence shown here is derived from an EMBL/GenBank/DDBJ whole genome shotgun (WGS) entry which is preliminary data.</text>
</comment>
<proteinExistence type="predicted"/>
<sequence length="165" mass="18513">IVTLYAELLLCYCARNEHLWPSNGYQYNTNVVRGILADLLTSHQVLHSLCTANEAQTVVKRIFPDVVFKLRHITLIRLICQCGTLSISSTEGNLTQLLILFRTVSAIFESVLKSEENRNLPAIKDPLTVLDLIAAASFIKRCIQEAPTVYLQVLDQVSPDLKKTD</sequence>
<feature type="non-terminal residue" evidence="1">
    <location>
        <position position="1"/>
    </location>
</feature>
<name>A0ABD3VBQ0_SINWO</name>